<dbReference type="GO" id="GO:0016020">
    <property type="term" value="C:membrane"/>
    <property type="evidence" value="ECO:0007669"/>
    <property type="project" value="UniProtKB-SubCell"/>
</dbReference>
<comment type="subcellular location">
    <subcellularLocation>
        <location evidence="1">Membrane</location>
        <topology evidence="1">Multi-pass membrane protein</topology>
    </subcellularLocation>
</comment>
<feature type="transmembrane region" description="Helical" evidence="6">
    <location>
        <begin position="394"/>
        <end position="418"/>
    </location>
</feature>
<feature type="domain" description="O-antigen ligase-related" evidence="7">
    <location>
        <begin position="212"/>
        <end position="406"/>
    </location>
</feature>
<feature type="transmembrane region" description="Helical" evidence="6">
    <location>
        <begin position="291"/>
        <end position="309"/>
    </location>
</feature>
<evidence type="ECO:0000256" key="6">
    <source>
        <dbReference type="SAM" id="Phobius"/>
    </source>
</evidence>
<dbReference type="InterPro" id="IPR019734">
    <property type="entry name" value="TPR_rpt"/>
</dbReference>
<protein>
    <recommendedName>
        <fullName evidence="7">O-antigen ligase-related domain-containing protein</fullName>
    </recommendedName>
</protein>
<dbReference type="InterPro" id="IPR007016">
    <property type="entry name" value="O-antigen_ligase-rel_domated"/>
</dbReference>
<accession>A0A2N1UNT3</accession>
<reference evidence="8 9" key="1">
    <citation type="journal article" date="2017" name="ISME J.">
        <title>Potential for microbial H2 and metal transformations associated with novel bacteria and archaea in deep terrestrial subsurface sediments.</title>
        <authorList>
            <person name="Hernsdorf A.W."/>
            <person name="Amano Y."/>
            <person name="Miyakawa K."/>
            <person name="Ise K."/>
            <person name="Suzuki Y."/>
            <person name="Anantharaman K."/>
            <person name="Probst A."/>
            <person name="Burstein D."/>
            <person name="Thomas B.C."/>
            <person name="Banfield J.F."/>
        </authorList>
    </citation>
    <scope>NUCLEOTIDE SEQUENCE [LARGE SCALE GENOMIC DNA]</scope>
    <source>
        <strain evidence="8">HGW-Kuenenbacteria-1</strain>
    </source>
</reference>
<dbReference type="InterPro" id="IPR051533">
    <property type="entry name" value="WaaL-like"/>
</dbReference>
<evidence type="ECO:0000256" key="2">
    <source>
        <dbReference type="ARBA" id="ARBA00022692"/>
    </source>
</evidence>
<name>A0A2N1UNT3_9BACT</name>
<organism evidence="8 9">
    <name type="scientific">Candidatus Kuenenbacteria bacterium HGW-Kuenenbacteria-1</name>
    <dbReference type="NCBI Taxonomy" id="2013812"/>
    <lineage>
        <taxon>Bacteria</taxon>
        <taxon>Candidatus Kueneniibacteriota</taxon>
    </lineage>
</organism>
<dbReference type="PROSITE" id="PS50005">
    <property type="entry name" value="TPR"/>
    <property type="match status" value="3"/>
</dbReference>
<proteinExistence type="predicted"/>
<gene>
    <name evidence="8" type="ORF">CVV26_00755</name>
</gene>
<feature type="transmembrane region" description="Helical" evidence="6">
    <location>
        <begin position="169"/>
        <end position="191"/>
    </location>
</feature>
<keyword evidence="3 6" id="KW-1133">Transmembrane helix</keyword>
<dbReference type="PANTHER" id="PTHR37422:SF13">
    <property type="entry name" value="LIPOPOLYSACCHARIDE BIOSYNTHESIS PROTEIN PA4999-RELATED"/>
    <property type="match status" value="1"/>
</dbReference>
<evidence type="ECO:0000313" key="8">
    <source>
        <dbReference type="EMBL" id="PKL72528.1"/>
    </source>
</evidence>
<feature type="transmembrane region" description="Helical" evidence="6">
    <location>
        <begin position="12"/>
        <end position="32"/>
    </location>
</feature>
<feature type="transmembrane region" description="Helical" evidence="6">
    <location>
        <begin position="203"/>
        <end position="220"/>
    </location>
</feature>
<dbReference type="InterPro" id="IPR011990">
    <property type="entry name" value="TPR-like_helical_dom_sf"/>
</dbReference>
<evidence type="ECO:0000256" key="3">
    <source>
        <dbReference type="ARBA" id="ARBA00022989"/>
    </source>
</evidence>
<evidence type="ECO:0000256" key="4">
    <source>
        <dbReference type="ARBA" id="ARBA00023136"/>
    </source>
</evidence>
<dbReference type="PROSITE" id="PS50293">
    <property type="entry name" value="TPR_REGION"/>
    <property type="match status" value="1"/>
</dbReference>
<dbReference type="SMART" id="SM00028">
    <property type="entry name" value="TPR"/>
    <property type="match status" value="5"/>
</dbReference>
<keyword evidence="2 6" id="KW-0812">Transmembrane</keyword>
<feature type="transmembrane region" description="Helical" evidence="6">
    <location>
        <begin position="226"/>
        <end position="242"/>
    </location>
</feature>
<evidence type="ECO:0000256" key="1">
    <source>
        <dbReference type="ARBA" id="ARBA00004141"/>
    </source>
</evidence>
<dbReference type="EMBL" id="PGYQ01000002">
    <property type="protein sequence ID" value="PKL72528.1"/>
    <property type="molecule type" value="Genomic_DNA"/>
</dbReference>
<feature type="repeat" description="TPR" evidence="5">
    <location>
        <begin position="684"/>
        <end position="717"/>
    </location>
</feature>
<comment type="caution">
    <text evidence="8">The sequence shown here is derived from an EMBL/GenBank/DDBJ whole genome shotgun (WGS) entry which is preliminary data.</text>
</comment>
<dbReference type="SUPFAM" id="SSF48452">
    <property type="entry name" value="TPR-like"/>
    <property type="match status" value="1"/>
</dbReference>
<feature type="transmembrane region" description="Helical" evidence="6">
    <location>
        <begin position="38"/>
        <end position="59"/>
    </location>
</feature>
<keyword evidence="5" id="KW-0802">TPR repeat</keyword>
<dbReference type="Pfam" id="PF13181">
    <property type="entry name" value="TPR_8"/>
    <property type="match status" value="1"/>
</dbReference>
<evidence type="ECO:0000259" key="7">
    <source>
        <dbReference type="Pfam" id="PF04932"/>
    </source>
</evidence>
<sequence length="728" mass="85323">MNIKLEKYNDKVIRRIIIGLIIFLPIIFNPFGFCVFPLPRIALLYLTTTFLVIIFLYSCIKNQTFIYKKSLFYLLIGVFLFFIILSALFSQDKYTAFFGYSLTYEGVFSWLCYFVLFFLANLYFNSEKEIKKLFLILSIPLFFVSLFAIGEYFFHWQIMEWHQNKGERVISFLGSPSFLGVYLVLLLPIYINFIRLKEFNWKWRGYLIVLNLMAILSLLMTFSRGAWLGFSIAMIFLILINLKNRNLLNLPYQGDLKKKKFSESPLDGHRRGWGIFKKETPLIPLIRGTKLISPLIIFTALIISGWLLINNTYFGQQIIDRIKFSFVQNPATTVNTSSGRLLLWQQTINMIKDHIWFGVGPDNFAPSIPKYFLPEWHLYFGLQAEKAHNEFLNLWATMGIGALLSYLIILIYFFYILLSRPKRLIEAEWRDPLIPFKGISVGKNLQNNSQTILIQGILASMIAYLVAMQFHYSSIDLAPLFWIFMGIALSLIQQDGNIKSRDAKFCVFAFVKYVFGAIAIFLILLIVLFSYKIIRADYFFVQGLKNNQIDLAIENLEKAIEKNKRSIDYYVTLSDFYFQKGARIREFNNFDKSIEILERVIKLYPNNYRSYFILGETYLKMVSFAQNKNLVFQKAEQAFKNSLKFFPNSVDTHLNLGIVFIQQQKFEQALTEFKKCVLINPKKVECLFNQGKIYEQQKDFKQAKEFYQKVLKIDPNLKVVQEALEKFK</sequence>
<dbReference type="Gene3D" id="1.25.40.10">
    <property type="entry name" value="Tetratricopeptide repeat domain"/>
    <property type="match status" value="2"/>
</dbReference>
<feature type="transmembrane region" description="Helical" evidence="6">
    <location>
        <begin position="477"/>
        <end position="493"/>
    </location>
</feature>
<feature type="repeat" description="TPR" evidence="5">
    <location>
        <begin position="574"/>
        <end position="607"/>
    </location>
</feature>
<evidence type="ECO:0000256" key="5">
    <source>
        <dbReference type="PROSITE-ProRule" id="PRU00339"/>
    </source>
</evidence>
<feature type="transmembrane region" description="Helical" evidence="6">
    <location>
        <begin position="102"/>
        <end position="124"/>
    </location>
</feature>
<dbReference type="PANTHER" id="PTHR37422">
    <property type="entry name" value="TEICHURONIC ACID BIOSYNTHESIS PROTEIN TUAE"/>
    <property type="match status" value="1"/>
</dbReference>
<feature type="repeat" description="TPR" evidence="5">
    <location>
        <begin position="650"/>
        <end position="683"/>
    </location>
</feature>
<dbReference type="Proteomes" id="UP000233414">
    <property type="component" value="Unassembled WGS sequence"/>
</dbReference>
<dbReference type="Pfam" id="PF00515">
    <property type="entry name" value="TPR_1"/>
    <property type="match status" value="1"/>
</dbReference>
<feature type="transmembrane region" description="Helical" evidence="6">
    <location>
        <begin position="71"/>
        <end position="90"/>
    </location>
</feature>
<keyword evidence="4 6" id="KW-0472">Membrane</keyword>
<feature type="transmembrane region" description="Helical" evidence="6">
    <location>
        <begin position="505"/>
        <end position="531"/>
    </location>
</feature>
<dbReference type="AlphaFoldDB" id="A0A2N1UNT3"/>
<feature type="transmembrane region" description="Helical" evidence="6">
    <location>
        <begin position="133"/>
        <end position="154"/>
    </location>
</feature>
<evidence type="ECO:0000313" key="9">
    <source>
        <dbReference type="Proteomes" id="UP000233414"/>
    </source>
</evidence>
<dbReference type="Pfam" id="PF04932">
    <property type="entry name" value="Wzy_C"/>
    <property type="match status" value="1"/>
</dbReference>
<dbReference type="Pfam" id="PF13174">
    <property type="entry name" value="TPR_6"/>
    <property type="match status" value="1"/>
</dbReference>